<accession>A0A238X091</accession>
<dbReference type="GO" id="GO:0016829">
    <property type="term" value="F:lyase activity"/>
    <property type="evidence" value="ECO:0007669"/>
    <property type="project" value="UniProtKB-KW"/>
</dbReference>
<dbReference type="Gene3D" id="3.40.640.10">
    <property type="entry name" value="Type I PLP-dependent aspartate aminotransferase-like (Major domain)"/>
    <property type="match status" value="1"/>
</dbReference>
<dbReference type="InterPro" id="IPR015422">
    <property type="entry name" value="PyrdxlP-dep_Trfase_small"/>
</dbReference>
<dbReference type="Gene3D" id="3.90.1150.10">
    <property type="entry name" value="Aspartate Aminotransferase, domain 1"/>
    <property type="match status" value="1"/>
</dbReference>
<dbReference type="InterPro" id="IPR015421">
    <property type="entry name" value="PyrdxlP-dep_Trfase_major"/>
</dbReference>
<feature type="domain" description="Aminotransferase class V" evidence="2">
    <location>
        <begin position="303"/>
        <end position="408"/>
    </location>
</feature>
<dbReference type="Proteomes" id="UP000198417">
    <property type="component" value="Unassembled WGS sequence"/>
</dbReference>
<evidence type="ECO:0000256" key="1">
    <source>
        <dbReference type="ARBA" id="ARBA00022898"/>
    </source>
</evidence>
<keyword evidence="3" id="KW-0456">Lyase</keyword>
<evidence type="ECO:0000313" key="3">
    <source>
        <dbReference type="EMBL" id="SNR52256.1"/>
    </source>
</evidence>
<dbReference type="AlphaFoldDB" id="A0A238X091"/>
<sequence>MFDQKPGLLDQVRARFAHVDSCPFDGPRVFFENAGGALTLNSVVDTSAKFAAIPDNQGRDNVASHALVATIDRAKSDIRTFFNAPTGAVFVGESGTELTFRLICDAILGAAPGGIVLGATVEHPASRSACTRWAAVAGKEYVQVPHDDALGLVTAEQYAQYVTPDTRVATILHTSPVTGMAMDVAAIARLIRATAPDAYIIVDGIQHASHGRIDIASYDIDGYVISPYKVFSRHGYGIAWASDRLSALPHNSLVGGPEGSWELGTRDTGSYATFSDVVGYFDWLGGEFTDSTDPRERIEAAGQAIHAHEASLTNAMLQGTGNLPGLAEMPGVIVIGGVDNPAREGLVSFASENIAAVDIVSALKAEGIRVHLRKDDHYSGNILTPLGQKGCVRVSLCHYNSQAEVAAFLAALQRIL</sequence>
<organism evidence="3 4">
    <name type="scientific">Puniceibacterium sediminis</name>
    <dbReference type="NCBI Taxonomy" id="1608407"/>
    <lineage>
        <taxon>Bacteria</taxon>
        <taxon>Pseudomonadati</taxon>
        <taxon>Pseudomonadota</taxon>
        <taxon>Alphaproteobacteria</taxon>
        <taxon>Rhodobacterales</taxon>
        <taxon>Paracoccaceae</taxon>
        <taxon>Puniceibacterium</taxon>
    </lineage>
</organism>
<dbReference type="InterPro" id="IPR000192">
    <property type="entry name" value="Aminotrans_V_dom"/>
</dbReference>
<feature type="domain" description="Aminotransferase class V" evidence="2">
    <location>
        <begin position="29"/>
        <end position="256"/>
    </location>
</feature>
<reference evidence="3 4" key="1">
    <citation type="submission" date="2017-06" db="EMBL/GenBank/DDBJ databases">
        <authorList>
            <person name="Kim H.J."/>
            <person name="Triplett B.A."/>
        </authorList>
    </citation>
    <scope>NUCLEOTIDE SEQUENCE [LARGE SCALE GENOMIC DNA]</scope>
    <source>
        <strain evidence="3 4">DSM 29052</strain>
    </source>
</reference>
<dbReference type="PANTHER" id="PTHR43586">
    <property type="entry name" value="CYSTEINE DESULFURASE"/>
    <property type="match status" value="1"/>
</dbReference>
<keyword evidence="1" id="KW-0663">Pyridoxal phosphate</keyword>
<dbReference type="Pfam" id="PF00266">
    <property type="entry name" value="Aminotran_5"/>
    <property type="match status" value="2"/>
</dbReference>
<name>A0A238X091_9RHOB</name>
<evidence type="ECO:0000259" key="2">
    <source>
        <dbReference type="Pfam" id="PF00266"/>
    </source>
</evidence>
<dbReference type="SUPFAM" id="SSF53383">
    <property type="entry name" value="PLP-dependent transferases"/>
    <property type="match status" value="1"/>
</dbReference>
<dbReference type="RefSeq" id="WP_089270548.1">
    <property type="nucleotide sequence ID" value="NZ_FZNN01000008.1"/>
</dbReference>
<dbReference type="OrthoDB" id="7801625at2"/>
<protein>
    <submittedName>
        <fullName evidence="3">Selenocysteine lyase/Cysteine desulfurase</fullName>
    </submittedName>
</protein>
<keyword evidence="4" id="KW-1185">Reference proteome</keyword>
<proteinExistence type="predicted"/>
<evidence type="ECO:0000313" key="4">
    <source>
        <dbReference type="Proteomes" id="UP000198417"/>
    </source>
</evidence>
<dbReference type="EMBL" id="FZNN01000008">
    <property type="protein sequence ID" value="SNR52256.1"/>
    <property type="molecule type" value="Genomic_DNA"/>
</dbReference>
<dbReference type="InterPro" id="IPR015424">
    <property type="entry name" value="PyrdxlP-dep_Trfase"/>
</dbReference>
<gene>
    <name evidence="3" type="ORF">SAMN06265370_108138</name>
</gene>